<dbReference type="STRING" id="465721.ACG33_06480"/>
<dbReference type="InterPro" id="IPR042099">
    <property type="entry name" value="ANL_N_sf"/>
</dbReference>
<reference evidence="3 4" key="1">
    <citation type="submission" date="2015-06" db="EMBL/GenBank/DDBJ databases">
        <title>A Comprehensive Approach to Explore the Metabolic and Phylogenetic Diversity of Bacterial Steroid Degradation in the Environment: Testosterone as an Example.</title>
        <authorList>
            <person name="Yang F.-C."/>
            <person name="Chen Y.-L."/>
            <person name="Yu C.-P."/>
            <person name="Tang S.-L."/>
            <person name="Wang P.-H."/>
            <person name="Ismail W."/>
            <person name="Wang C.-H."/>
            <person name="Yang C.-Y."/>
            <person name="Chiang Y.-R."/>
        </authorList>
    </citation>
    <scope>NUCLEOTIDE SEQUENCE [LARGE SCALE GENOMIC DNA]</scope>
    <source>
        <strain evidence="3 4">DSM 18526</strain>
    </source>
</reference>
<dbReference type="InterPro" id="IPR025110">
    <property type="entry name" value="AMP-bd_C"/>
</dbReference>
<dbReference type="PATRIC" id="fig|465721.4.peg.1381"/>
<sequence>MTGSAIEPMLCEYFELHGKWRAERNAVLYEDAQLTWGELVTRMKRVANGLNAMGIGAGHRVAVLIDNRLESVEVLLGVIRSGAAVAPINLTISNDAICAQLLDCGPSAIIASPAEALRIDTLGGLAPLADCQRLIVGQRAPGWVGYQAWRDTQACTMPRSLPGPEDLCTIIYSSGTTGIPKGIAHNHRGRLVFAQHGALAMRTHDDAVTICSLGFYSNATWLSLLSAFVVGGTVVVESAFKPEKFLRTIERRAVTHLFMVPLQYRMLLEHPGRDTFDVSSLQVLGAAGAVMAAELKTHISAWIDCAFVEAYGLTEGFATILSDQDGRRKPTSVGRPMPGSDMKILRADDTEAAVHEPGEIIGLSALTMTDYFNRPAETKASFWTDEQGRCWLRTGDVGYLDEEGFLYLLDRKKDMIVSGGQNIFPVDIELVGTTHPDVAQIAVIGVAHEKWGETPLAVVVPKNGVAPDAAELLAWINARVGKRQRVSAIVFRKTLPVNALGKVLKRELREQFAAATASPA</sequence>
<protein>
    <recommendedName>
        <fullName evidence="5">Long-chain fatty acid--CoA ligase</fullName>
    </recommendedName>
</protein>
<dbReference type="Gene3D" id="3.30.300.30">
    <property type="match status" value="1"/>
</dbReference>
<dbReference type="RefSeq" id="WP_066919705.1">
    <property type="nucleotide sequence ID" value="NZ_CP011971.1"/>
</dbReference>
<dbReference type="Pfam" id="PF13193">
    <property type="entry name" value="AMP-binding_C"/>
    <property type="match status" value="1"/>
</dbReference>
<dbReference type="OrthoDB" id="9803968at2"/>
<feature type="domain" description="AMP-dependent synthetase/ligase" evidence="1">
    <location>
        <begin position="21"/>
        <end position="371"/>
    </location>
</feature>
<organism evidence="3 4">
    <name type="scientific">Steroidobacter denitrificans</name>
    <dbReference type="NCBI Taxonomy" id="465721"/>
    <lineage>
        <taxon>Bacteria</taxon>
        <taxon>Pseudomonadati</taxon>
        <taxon>Pseudomonadota</taxon>
        <taxon>Gammaproteobacteria</taxon>
        <taxon>Steroidobacterales</taxon>
        <taxon>Steroidobacteraceae</taxon>
        <taxon>Steroidobacter</taxon>
    </lineage>
</organism>
<gene>
    <name evidence="3" type="ORF">ACG33_06480</name>
</gene>
<dbReference type="Proteomes" id="UP000070250">
    <property type="component" value="Chromosome"/>
</dbReference>
<dbReference type="Gene3D" id="3.40.50.12780">
    <property type="entry name" value="N-terminal domain of ligase-like"/>
    <property type="match status" value="1"/>
</dbReference>
<dbReference type="PROSITE" id="PS00455">
    <property type="entry name" value="AMP_BINDING"/>
    <property type="match status" value="1"/>
</dbReference>
<dbReference type="SUPFAM" id="SSF56801">
    <property type="entry name" value="Acetyl-CoA synthetase-like"/>
    <property type="match status" value="1"/>
</dbReference>
<dbReference type="PANTHER" id="PTHR43767:SF1">
    <property type="entry name" value="NONRIBOSOMAL PEPTIDE SYNTHASE PES1 (EUROFUNG)-RELATED"/>
    <property type="match status" value="1"/>
</dbReference>
<dbReference type="KEGG" id="sdf:ACG33_06480"/>
<evidence type="ECO:0000313" key="3">
    <source>
        <dbReference type="EMBL" id="AMN46748.1"/>
    </source>
</evidence>
<dbReference type="PANTHER" id="PTHR43767">
    <property type="entry name" value="LONG-CHAIN-FATTY-ACID--COA LIGASE"/>
    <property type="match status" value="1"/>
</dbReference>
<dbReference type="InterPro" id="IPR045851">
    <property type="entry name" value="AMP-bd_C_sf"/>
</dbReference>
<dbReference type="EMBL" id="CP011971">
    <property type="protein sequence ID" value="AMN46748.1"/>
    <property type="molecule type" value="Genomic_DNA"/>
</dbReference>
<evidence type="ECO:0000313" key="4">
    <source>
        <dbReference type="Proteomes" id="UP000070250"/>
    </source>
</evidence>
<evidence type="ECO:0008006" key="5">
    <source>
        <dbReference type="Google" id="ProtNLM"/>
    </source>
</evidence>
<evidence type="ECO:0000259" key="2">
    <source>
        <dbReference type="Pfam" id="PF13193"/>
    </source>
</evidence>
<dbReference type="AlphaFoldDB" id="A0A127FAW3"/>
<dbReference type="InterPro" id="IPR000873">
    <property type="entry name" value="AMP-dep_synth/lig_dom"/>
</dbReference>
<dbReference type="GO" id="GO:0016878">
    <property type="term" value="F:acid-thiol ligase activity"/>
    <property type="evidence" value="ECO:0007669"/>
    <property type="project" value="UniProtKB-ARBA"/>
</dbReference>
<proteinExistence type="predicted"/>
<name>A0A127FAW3_STEDE</name>
<dbReference type="InterPro" id="IPR020845">
    <property type="entry name" value="AMP-binding_CS"/>
</dbReference>
<keyword evidence="4" id="KW-1185">Reference proteome</keyword>
<feature type="domain" description="AMP-binding enzyme C-terminal" evidence="2">
    <location>
        <begin position="428"/>
        <end position="502"/>
    </location>
</feature>
<evidence type="ECO:0000259" key="1">
    <source>
        <dbReference type="Pfam" id="PF00501"/>
    </source>
</evidence>
<dbReference type="InterPro" id="IPR050237">
    <property type="entry name" value="ATP-dep_AMP-bd_enzyme"/>
</dbReference>
<accession>A0A127FAW3</accession>
<dbReference type="Pfam" id="PF00501">
    <property type="entry name" value="AMP-binding"/>
    <property type="match status" value="1"/>
</dbReference>